<evidence type="ECO:0000256" key="1">
    <source>
        <dbReference type="ARBA" id="ARBA00010617"/>
    </source>
</evidence>
<dbReference type="OrthoDB" id="1055148at2759"/>
<dbReference type="PRINTS" id="PR00385">
    <property type="entry name" value="P450"/>
</dbReference>
<dbReference type="SUPFAM" id="SSF48264">
    <property type="entry name" value="Cytochrome P450"/>
    <property type="match status" value="1"/>
</dbReference>
<dbReference type="GO" id="GO:0016705">
    <property type="term" value="F:oxidoreductase activity, acting on paired donors, with incorporation or reduction of molecular oxygen"/>
    <property type="evidence" value="ECO:0007669"/>
    <property type="project" value="InterPro"/>
</dbReference>
<keyword evidence="4" id="KW-0560">Oxidoreductase</keyword>
<evidence type="ECO:0000256" key="3">
    <source>
        <dbReference type="ARBA" id="ARBA00022723"/>
    </source>
</evidence>
<evidence type="ECO:0000313" key="9">
    <source>
        <dbReference type="EMBL" id="KAJ5144230.1"/>
    </source>
</evidence>
<keyword evidence="10" id="KW-1185">Reference proteome</keyword>
<dbReference type="GO" id="GO:0043386">
    <property type="term" value="P:mycotoxin biosynthetic process"/>
    <property type="evidence" value="ECO:0007669"/>
    <property type="project" value="UniProtKB-ARBA"/>
</dbReference>
<comment type="caution">
    <text evidence="9">The sequence shown here is derived from an EMBL/GenBank/DDBJ whole genome shotgun (WGS) entry which is preliminary data.</text>
</comment>
<dbReference type="AlphaFoldDB" id="A0A9W9HCK0"/>
<keyword evidence="3 7" id="KW-0479">Metal-binding</keyword>
<proteinExistence type="inferred from homology"/>
<keyword evidence="2 7" id="KW-0349">Heme</keyword>
<comment type="cofactor">
    <cofactor evidence="7">
        <name>heme</name>
        <dbReference type="ChEBI" id="CHEBI:30413"/>
    </cofactor>
</comment>
<dbReference type="CDD" id="cd00302">
    <property type="entry name" value="cytochrome_P450"/>
    <property type="match status" value="1"/>
</dbReference>
<dbReference type="PANTHER" id="PTHR24286:SF384">
    <property type="entry name" value="P450, PUTATIVE (EUROFUNG)-RELATED"/>
    <property type="match status" value="1"/>
</dbReference>
<dbReference type="GO" id="GO:0016125">
    <property type="term" value="P:sterol metabolic process"/>
    <property type="evidence" value="ECO:0007669"/>
    <property type="project" value="TreeGrafter"/>
</dbReference>
<dbReference type="RefSeq" id="XP_056525874.1">
    <property type="nucleotide sequence ID" value="XM_056663761.1"/>
</dbReference>
<evidence type="ECO:0000256" key="7">
    <source>
        <dbReference type="PIRSR" id="PIRSR602401-1"/>
    </source>
</evidence>
<feature type="transmembrane region" description="Helical" evidence="8">
    <location>
        <begin position="22"/>
        <end position="43"/>
    </location>
</feature>
<reference evidence="9" key="2">
    <citation type="journal article" date="2023" name="IMA Fungus">
        <title>Comparative genomic study of the Penicillium genus elucidates a diverse pangenome and 15 lateral gene transfer events.</title>
        <authorList>
            <person name="Petersen C."/>
            <person name="Sorensen T."/>
            <person name="Nielsen M.R."/>
            <person name="Sondergaard T.E."/>
            <person name="Sorensen J.L."/>
            <person name="Fitzpatrick D.A."/>
            <person name="Frisvad J.C."/>
            <person name="Nielsen K.L."/>
        </authorList>
    </citation>
    <scope>NUCLEOTIDE SEQUENCE</scope>
    <source>
        <strain evidence="9">IBT 22155</strain>
    </source>
</reference>
<organism evidence="9 10">
    <name type="scientific">Penicillium bovifimosum</name>
    <dbReference type="NCBI Taxonomy" id="126998"/>
    <lineage>
        <taxon>Eukaryota</taxon>
        <taxon>Fungi</taxon>
        <taxon>Dikarya</taxon>
        <taxon>Ascomycota</taxon>
        <taxon>Pezizomycotina</taxon>
        <taxon>Eurotiomycetes</taxon>
        <taxon>Eurotiomycetidae</taxon>
        <taxon>Eurotiales</taxon>
        <taxon>Aspergillaceae</taxon>
        <taxon>Penicillium</taxon>
    </lineage>
</organism>
<dbReference type="PANTHER" id="PTHR24286">
    <property type="entry name" value="CYTOCHROME P450 26"/>
    <property type="match status" value="1"/>
</dbReference>
<dbReference type="GO" id="GO:0004497">
    <property type="term" value="F:monooxygenase activity"/>
    <property type="evidence" value="ECO:0007669"/>
    <property type="project" value="UniProtKB-KW"/>
</dbReference>
<evidence type="ECO:0000313" key="10">
    <source>
        <dbReference type="Proteomes" id="UP001149079"/>
    </source>
</evidence>
<reference evidence="9" key="1">
    <citation type="submission" date="2022-11" db="EMBL/GenBank/DDBJ databases">
        <authorList>
            <person name="Petersen C."/>
        </authorList>
    </citation>
    <scope>NUCLEOTIDE SEQUENCE</scope>
    <source>
        <strain evidence="9">IBT 22155</strain>
    </source>
</reference>
<dbReference type="GeneID" id="81402931"/>
<feature type="binding site" description="axial binding residue" evidence="7">
    <location>
        <position position="436"/>
    </location>
    <ligand>
        <name>heme</name>
        <dbReference type="ChEBI" id="CHEBI:30413"/>
    </ligand>
    <ligandPart>
        <name>Fe</name>
        <dbReference type="ChEBI" id="CHEBI:18248"/>
    </ligandPart>
</feature>
<dbReference type="InterPro" id="IPR001128">
    <property type="entry name" value="Cyt_P450"/>
</dbReference>
<dbReference type="Proteomes" id="UP001149079">
    <property type="component" value="Unassembled WGS sequence"/>
</dbReference>
<dbReference type="InterPro" id="IPR002401">
    <property type="entry name" value="Cyt_P450_E_grp-I"/>
</dbReference>
<name>A0A9W9HCK0_9EURO</name>
<sequence>MLQDALAHLILARPDSVAFRELGGLASVVLVLFALICTLYLPVTPPSRKGQSPPILQLPGWKVTQSFFEKRFDFIQTGFRATSSSIWQTTLFKNNAIVLSTDVGREVFFKTKDLALYDTFSIVIGRGASFDPHTVSGIVKRMASMQRPGILQNFIPLLLSDCQRAMNSWGSERNLDPCSSFHQITFHLIMRIACADIANDPILLSHLKPLFDGVDNPGNPHSTWLPWLPGPVFFQKILCSIQTYRSVQSAIKARKRSGIKADDMLQQMLDDGGSTTHIFGFMLGLSLAGSRSTGTILSWVIMNLASHPKWFLAVEQEIQTLISTHASSSPSVTGGDLTQTLSEIPLSAWESQTPNLDICIRETLRASQPYTAVRKNTGPDITIGPYTIPSGSLVMYPFSDTALNPNFYPEPLRWNPSRATEQGTPSLTWGAGKHACKGQRLGTLMIKLVVACALMRFNITMVDGEGARMNNPPTPDWNDQATCRPKEQCGIKVVAKSE</sequence>
<dbReference type="EMBL" id="JAPQKL010000002">
    <property type="protein sequence ID" value="KAJ5144230.1"/>
    <property type="molecule type" value="Genomic_DNA"/>
</dbReference>
<dbReference type="GO" id="GO:0020037">
    <property type="term" value="F:heme binding"/>
    <property type="evidence" value="ECO:0007669"/>
    <property type="project" value="InterPro"/>
</dbReference>
<comment type="similarity">
    <text evidence="1">Belongs to the cytochrome P450 family.</text>
</comment>
<keyword evidence="8" id="KW-0812">Transmembrane</keyword>
<dbReference type="GO" id="GO:0005506">
    <property type="term" value="F:iron ion binding"/>
    <property type="evidence" value="ECO:0007669"/>
    <property type="project" value="InterPro"/>
</dbReference>
<keyword evidence="5 7" id="KW-0408">Iron</keyword>
<keyword evidence="8" id="KW-1133">Transmembrane helix</keyword>
<dbReference type="Gene3D" id="1.10.630.10">
    <property type="entry name" value="Cytochrome P450"/>
    <property type="match status" value="1"/>
</dbReference>
<accession>A0A9W9HCK0</accession>
<dbReference type="PRINTS" id="PR00463">
    <property type="entry name" value="EP450I"/>
</dbReference>
<keyword evidence="6" id="KW-0503">Monooxygenase</keyword>
<dbReference type="Pfam" id="PF00067">
    <property type="entry name" value="p450"/>
    <property type="match status" value="1"/>
</dbReference>
<keyword evidence="8" id="KW-0472">Membrane</keyword>
<evidence type="ECO:0000256" key="8">
    <source>
        <dbReference type="SAM" id="Phobius"/>
    </source>
</evidence>
<dbReference type="InterPro" id="IPR036396">
    <property type="entry name" value="Cyt_P450_sf"/>
</dbReference>
<gene>
    <name evidence="9" type="ORF">N7515_003017</name>
</gene>
<evidence type="ECO:0000256" key="4">
    <source>
        <dbReference type="ARBA" id="ARBA00023002"/>
    </source>
</evidence>
<evidence type="ECO:0000256" key="6">
    <source>
        <dbReference type="ARBA" id="ARBA00023033"/>
    </source>
</evidence>
<evidence type="ECO:0000256" key="5">
    <source>
        <dbReference type="ARBA" id="ARBA00023004"/>
    </source>
</evidence>
<protein>
    <submittedName>
        <fullName evidence="9">Cytochrome P450</fullName>
    </submittedName>
</protein>
<evidence type="ECO:0000256" key="2">
    <source>
        <dbReference type="ARBA" id="ARBA00022617"/>
    </source>
</evidence>